<keyword evidence="1" id="KW-0472">Membrane</keyword>
<keyword evidence="3" id="KW-1185">Reference proteome</keyword>
<proteinExistence type="predicted"/>
<dbReference type="EMBL" id="JARJCN010000028">
    <property type="protein sequence ID" value="KAJ7087539.1"/>
    <property type="molecule type" value="Genomic_DNA"/>
</dbReference>
<protein>
    <submittedName>
        <fullName evidence="2">Uncharacterized protein</fullName>
    </submittedName>
</protein>
<comment type="caution">
    <text evidence="2">The sequence shown here is derived from an EMBL/GenBank/DDBJ whole genome shotgun (WGS) entry which is preliminary data.</text>
</comment>
<dbReference type="Proteomes" id="UP001222325">
    <property type="component" value="Unassembled WGS sequence"/>
</dbReference>
<organism evidence="2 3">
    <name type="scientific">Mycena belliarum</name>
    <dbReference type="NCBI Taxonomy" id="1033014"/>
    <lineage>
        <taxon>Eukaryota</taxon>
        <taxon>Fungi</taxon>
        <taxon>Dikarya</taxon>
        <taxon>Basidiomycota</taxon>
        <taxon>Agaricomycotina</taxon>
        <taxon>Agaricomycetes</taxon>
        <taxon>Agaricomycetidae</taxon>
        <taxon>Agaricales</taxon>
        <taxon>Marasmiineae</taxon>
        <taxon>Mycenaceae</taxon>
        <taxon>Mycena</taxon>
    </lineage>
</organism>
<evidence type="ECO:0000256" key="1">
    <source>
        <dbReference type="SAM" id="Phobius"/>
    </source>
</evidence>
<sequence length="158" mass="17149">MPGMGSEGAPPLHPYLPLAAAPLDPSRHRVLRSPTHLGIIGAASDTPVRRSGYHLLRIDHHGGLAQRLSQDSVLSLKDGSILYGADPSFWSYEIEGRPNASTYYMLPINTSLSFEIEGTVTLVVVNTVLFGLKLAMLVSIIRNKLVRSREHLTVLVAG</sequence>
<dbReference type="AlphaFoldDB" id="A0AAD6U3T3"/>
<keyword evidence="1" id="KW-0812">Transmembrane</keyword>
<evidence type="ECO:0000313" key="3">
    <source>
        <dbReference type="Proteomes" id="UP001222325"/>
    </source>
</evidence>
<name>A0AAD6U3T3_9AGAR</name>
<evidence type="ECO:0000313" key="2">
    <source>
        <dbReference type="EMBL" id="KAJ7087539.1"/>
    </source>
</evidence>
<feature type="transmembrane region" description="Helical" evidence="1">
    <location>
        <begin position="120"/>
        <end position="141"/>
    </location>
</feature>
<accession>A0AAD6U3T3</accession>
<gene>
    <name evidence="2" type="ORF">B0H15DRAFT_949915</name>
</gene>
<keyword evidence="1" id="KW-1133">Transmembrane helix</keyword>
<reference evidence="2" key="1">
    <citation type="submission" date="2023-03" db="EMBL/GenBank/DDBJ databases">
        <title>Massive genome expansion in bonnet fungi (Mycena s.s.) driven by repeated elements and novel gene families across ecological guilds.</title>
        <authorList>
            <consortium name="Lawrence Berkeley National Laboratory"/>
            <person name="Harder C.B."/>
            <person name="Miyauchi S."/>
            <person name="Viragh M."/>
            <person name="Kuo A."/>
            <person name="Thoen E."/>
            <person name="Andreopoulos B."/>
            <person name="Lu D."/>
            <person name="Skrede I."/>
            <person name="Drula E."/>
            <person name="Henrissat B."/>
            <person name="Morin E."/>
            <person name="Kohler A."/>
            <person name="Barry K."/>
            <person name="LaButti K."/>
            <person name="Morin E."/>
            <person name="Salamov A."/>
            <person name="Lipzen A."/>
            <person name="Mereny Z."/>
            <person name="Hegedus B."/>
            <person name="Baldrian P."/>
            <person name="Stursova M."/>
            <person name="Weitz H."/>
            <person name="Taylor A."/>
            <person name="Grigoriev I.V."/>
            <person name="Nagy L.G."/>
            <person name="Martin F."/>
            <person name="Kauserud H."/>
        </authorList>
    </citation>
    <scope>NUCLEOTIDE SEQUENCE</scope>
    <source>
        <strain evidence="2">CBHHK173m</strain>
    </source>
</reference>